<feature type="domain" description="Pyruvate kinase C-terminal" evidence="15">
    <location>
        <begin position="381"/>
        <end position="474"/>
    </location>
</feature>
<name>A0ABV4NBN3_9VIBR</name>
<evidence type="ECO:0000313" key="16">
    <source>
        <dbReference type="EMBL" id="MFA0568746.1"/>
    </source>
</evidence>
<evidence type="ECO:0000313" key="17">
    <source>
        <dbReference type="Proteomes" id="UP001570417"/>
    </source>
</evidence>
<dbReference type="Gene3D" id="3.20.20.60">
    <property type="entry name" value="Phosphoenolpyruvate-binding domains"/>
    <property type="match status" value="1"/>
</dbReference>
<dbReference type="InterPro" id="IPR036918">
    <property type="entry name" value="Pyrv_Knase_C_sf"/>
</dbReference>
<dbReference type="Gene3D" id="2.40.33.10">
    <property type="entry name" value="PK beta-barrel domain-like"/>
    <property type="match status" value="1"/>
</dbReference>
<comment type="caution">
    <text evidence="16">The sequence shown here is derived from an EMBL/GenBank/DDBJ whole genome shotgun (WGS) entry which is preliminary data.</text>
</comment>
<evidence type="ECO:0000256" key="3">
    <source>
        <dbReference type="ARBA" id="ARBA00012142"/>
    </source>
</evidence>
<dbReference type="Proteomes" id="UP001570417">
    <property type="component" value="Unassembled WGS sequence"/>
</dbReference>
<dbReference type="EMBL" id="JBFRUW010000037">
    <property type="protein sequence ID" value="MFA0568746.1"/>
    <property type="molecule type" value="Genomic_DNA"/>
</dbReference>
<dbReference type="GO" id="GO:0016301">
    <property type="term" value="F:kinase activity"/>
    <property type="evidence" value="ECO:0007669"/>
    <property type="project" value="UniProtKB-KW"/>
</dbReference>
<evidence type="ECO:0000259" key="15">
    <source>
        <dbReference type="Pfam" id="PF02887"/>
    </source>
</evidence>
<comment type="similarity">
    <text evidence="2 13">Belongs to the pyruvate kinase family.</text>
</comment>
<dbReference type="NCBIfam" id="TIGR01064">
    <property type="entry name" value="pyruv_kin"/>
    <property type="match status" value="1"/>
</dbReference>
<keyword evidence="11 16" id="KW-0670">Pyruvate</keyword>
<organism evidence="16 17">
    <name type="scientific">Vibrio gallaecicus</name>
    <dbReference type="NCBI Taxonomy" id="552386"/>
    <lineage>
        <taxon>Bacteria</taxon>
        <taxon>Pseudomonadati</taxon>
        <taxon>Pseudomonadota</taxon>
        <taxon>Gammaproteobacteria</taxon>
        <taxon>Vibrionales</taxon>
        <taxon>Vibrionaceae</taxon>
        <taxon>Vibrio</taxon>
    </lineage>
</organism>
<dbReference type="Gene3D" id="3.40.1380.20">
    <property type="entry name" value="Pyruvate kinase, C-terminal domain"/>
    <property type="match status" value="1"/>
</dbReference>
<dbReference type="InterPro" id="IPR015813">
    <property type="entry name" value="Pyrv/PenolPyrv_kinase-like_dom"/>
</dbReference>
<dbReference type="NCBIfam" id="NF004491">
    <property type="entry name" value="PRK05826.1"/>
    <property type="match status" value="1"/>
</dbReference>
<sequence>MCKTKIVATLGPASESRETLTKLIRAGANIVRLNFSHGTAQEHIARAHLVREIAAELDTYVGVLVDLQGPKIRISCFENDAVQLNQGDTFTLSGTLDAHVGNQEIIGLDYPELIQDVNKDDILLLDDGRIQLKINQVDTNEQWIKTTVLNSGKLSNRKGINLLGGGLSAPALTAKDVQDIETAAKIRADFLAISFPRNAQDIEYARSLARKAGCDAKIVAKVERAEVVATKEAMDDVIIASDIIMVARGDLGVEIGDARLPMVQKSLINRSKYWGKPVITATQMLESMIDNPLPTRAEVLDVANAIIDGTDAVMLSAESAAGKYPIEAVEAMVRIAEGAEHELECNHDCWDTLQHLCSNPGKSFALSSMISASRAHQDLGVAILTKQGETPLLMSRCQSKAKIWALSDNPALLAQMTILRGVEPLYFKAEGAKVELASQVVECLNQKAQEAQISSILMTQLDSIEGMGEVNACRLLSLNMTSQIKPAKEIAA</sequence>
<evidence type="ECO:0000256" key="12">
    <source>
        <dbReference type="NCBIfam" id="TIGR01064"/>
    </source>
</evidence>
<accession>A0ABV4NBN3</accession>
<keyword evidence="6" id="KW-0547">Nucleotide-binding</keyword>
<keyword evidence="4 13" id="KW-0808">Transferase</keyword>
<evidence type="ECO:0000256" key="10">
    <source>
        <dbReference type="ARBA" id="ARBA00023152"/>
    </source>
</evidence>
<keyword evidence="8" id="KW-0067">ATP-binding</keyword>
<evidence type="ECO:0000256" key="4">
    <source>
        <dbReference type="ARBA" id="ARBA00022679"/>
    </source>
</evidence>
<dbReference type="Pfam" id="PF00224">
    <property type="entry name" value="PK"/>
    <property type="match status" value="1"/>
</dbReference>
<keyword evidence="17" id="KW-1185">Reference proteome</keyword>
<evidence type="ECO:0000256" key="8">
    <source>
        <dbReference type="ARBA" id="ARBA00022840"/>
    </source>
</evidence>
<evidence type="ECO:0000256" key="1">
    <source>
        <dbReference type="ARBA" id="ARBA00004997"/>
    </source>
</evidence>
<dbReference type="InterPro" id="IPR011037">
    <property type="entry name" value="Pyrv_Knase-like_insert_dom_sf"/>
</dbReference>
<evidence type="ECO:0000256" key="2">
    <source>
        <dbReference type="ARBA" id="ARBA00008663"/>
    </source>
</evidence>
<dbReference type="PRINTS" id="PR01050">
    <property type="entry name" value="PYRUVTKNASE"/>
</dbReference>
<protein>
    <recommendedName>
        <fullName evidence="3 12">Pyruvate kinase</fullName>
        <ecNumber evidence="3 12">2.7.1.40</ecNumber>
    </recommendedName>
</protein>
<comment type="pathway">
    <text evidence="1 13">Carbohydrate degradation; glycolysis; pyruvate from D-glyceraldehyde 3-phosphate: step 5/5.</text>
</comment>
<evidence type="ECO:0000256" key="7">
    <source>
        <dbReference type="ARBA" id="ARBA00022777"/>
    </source>
</evidence>
<evidence type="ECO:0000256" key="5">
    <source>
        <dbReference type="ARBA" id="ARBA00022723"/>
    </source>
</evidence>
<dbReference type="GO" id="GO:0004743">
    <property type="term" value="F:pyruvate kinase activity"/>
    <property type="evidence" value="ECO:0007669"/>
    <property type="project" value="UniProtKB-EC"/>
</dbReference>
<evidence type="ECO:0000256" key="6">
    <source>
        <dbReference type="ARBA" id="ARBA00022741"/>
    </source>
</evidence>
<dbReference type="InterPro" id="IPR001697">
    <property type="entry name" value="Pyr_Knase"/>
</dbReference>
<dbReference type="Pfam" id="PF02887">
    <property type="entry name" value="PK_C"/>
    <property type="match status" value="1"/>
</dbReference>
<dbReference type="SUPFAM" id="SSF52935">
    <property type="entry name" value="PK C-terminal domain-like"/>
    <property type="match status" value="1"/>
</dbReference>
<proteinExistence type="inferred from homology"/>
<evidence type="ECO:0000256" key="13">
    <source>
        <dbReference type="RuleBase" id="RU000504"/>
    </source>
</evidence>
<dbReference type="InterPro" id="IPR015806">
    <property type="entry name" value="Pyrv_Knase_insert_dom_sf"/>
</dbReference>
<keyword evidence="5" id="KW-0479">Metal-binding</keyword>
<dbReference type="SUPFAM" id="SSF50800">
    <property type="entry name" value="PK beta-barrel domain-like"/>
    <property type="match status" value="1"/>
</dbReference>
<dbReference type="InterPro" id="IPR015795">
    <property type="entry name" value="Pyrv_Knase_C"/>
</dbReference>
<keyword evidence="9 13" id="KW-0460">Magnesium</keyword>
<evidence type="ECO:0000259" key="14">
    <source>
        <dbReference type="Pfam" id="PF00224"/>
    </source>
</evidence>
<reference evidence="16 17" key="1">
    <citation type="journal article" date="2024" name="ISME J.">
        <title>Tailless and filamentous prophages are predominant in marine Vibrio.</title>
        <authorList>
            <person name="Steensen K."/>
            <person name="Seneca J."/>
            <person name="Bartlau N."/>
            <person name="Yu X.A."/>
            <person name="Hussain F.A."/>
            <person name="Polz M.F."/>
        </authorList>
    </citation>
    <scope>NUCLEOTIDE SEQUENCE [LARGE SCALE GENOMIC DNA]</scope>
    <source>
        <strain evidence="16 17">10N.222.51.A1</strain>
    </source>
</reference>
<gene>
    <name evidence="16" type="primary">pyk</name>
    <name evidence="16" type="ORF">AB4566_10700</name>
</gene>
<feature type="domain" description="Pyruvate kinase barrel" evidence="14">
    <location>
        <begin position="3"/>
        <end position="329"/>
    </location>
</feature>
<dbReference type="SUPFAM" id="SSF51621">
    <property type="entry name" value="Phosphoenolpyruvate/pyruvate domain"/>
    <property type="match status" value="1"/>
</dbReference>
<dbReference type="RefSeq" id="WP_372266100.1">
    <property type="nucleotide sequence ID" value="NZ_JBFRUW010000037.1"/>
</dbReference>
<keyword evidence="7 13" id="KW-0418">Kinase</keyword>
<dbReference type="EC" id="2.7.1.40" evidence="3 12"/>
<keyword evidence="10 13" id="KW-0324">Glycolysis</keyword>
<evidence type="ECO:0000256" key="9">
    <source>
        <dbReference type="ARBA" id="ARBA00022842"/>
    </source>
</evidence>
<dbReference type="PANTHER" id="PTHR11817">
    <property type="entry name" value="PYRUVATE KINASE"/>
    <property type="match status" value="1"/>
</dbReference>
<comment type="catalytic activity">
    <reaction evidence="13">
        <text>pyruvate + ATP = phosphoenolpyruvate + ADP + H(+)</text>
        <dbReference type="Rhea" id="RHEA:18157"/>
        <dbReference type="ChEBI" id="CHEBI:15361"/>
        <dbReference type="ChEBI" id="CHEBI:15378"/>
        <dbReference type="ChEBI" id="CHEBI:30616"/>
        <dbReference type="ChEBI" id="CHEBI:58702"/>
        <dbReference type="ChEBI" id="CHEBI:456216"/>
        <dbReference type="EC" id="2.7.1.40"/>
    </reaction>
</comment>
<dbReference type="InterPro" id="IPR040442">
    <property type="entry name" value="Pyrv_kinase-like_dom_sf"/>
</dbReference>
<evidence type="ECO:0000256" key="11">
    <source>
        <dbReference type="ARBA" id="ARBA00023317"/>
    </source>
</evidence>
<dbReference type="InterPro" id="IPR015793">
    <property type="entry name" value="Pyrv_Knase_brl"/>
</dbReference>